<dbReference type="Gene3D" id="1.10.10.10">
    <property type="entry name" value="Winged helix-like DNA-binding domain superfamily/Winged helix DNA-binding domain"/>
    <property type="match status" value="1"/>
</dbReference>
<dbReference type="InterPro" id="IPR011991">
    <property type="entry name" value="ArsR-like_HTH"/>
</dbReference>
<keyword evidence="6" id="KW-1185">Reference proteome</keyword>
<proteinExistence type="predicted"/>
<keyword evidence="2" id="KW-0238">DNA-binding</keyword>
<sequence>MLFATLSEPSRLRLLQALQEGSLSVGELVEATGLSQANVSKHLTVLHGARLVKKSRAGVFVNYELADSVVDQLCGLVCAKMERDLAEEARALNG</sequence>
<dbReference type="OrthoDB" id="194599at2"/>
<dbReference type="NCBIfam" id="NF033788">
    <property type="entry name" value="HTH_metalloreg"/>
    <property type="match status" value="1"/>
</dbReference>
<dbReference type="CDD" id="cd00090">
    <property type="entry name" value="HTH_ARSR"/>
    <property type="match status" value="1"/>
</dbReference>
<evidence type="ECO:0000259" key="4">
    <source>
        <dbReference type="PROSITE" id="PS50987"/>
    </source>
</evidence>
<gene>
    <name evidence="5" type="ORF">CKA38_04885</name>
</gene>
<dbReference type="Pfam" id="PF01022">
    <property type="entry name" value="HTH_5"/>
    <property type="match status" value="1"/>
</dbReference>
<dbReference type="KEGG" id="elut:CKA38_04885"/>
<dbReference type="EMBL" id="CP023004">
    <property type="protein sequence ID" value="AWI10523.1"/>
    <property type="molecule type" value="Genomic_DNA"/>
</dbReference>
<accession>A0A2U8E6Q4</accession>
<dbReference type="PANTHER" id="PTHR43132">
    <property type="entry name" value="ARSENICAL RESISTANCE OPERON REPRESSOR ARSR-RELATED"/>
    <property type="match status" value="1"/>
</dbReference>
<evidence type="ECO:0000313" key="5">
    <source>
        <dbReference type="EMBL" id="AWI10523.1"/>
    </source>
</evidence>
<evidence type="ECO:0000256" key="2">
    <source>
        <dbReference type="ARBA" id="ARBA00023125"/>
    </source>
</evidence>
<dbReference type="GO" id="GO:0003700">
    <property type="term" value="F:DNA-binding transcription factor activity"/>
    <property type="evidence" value="ECO:0007669"/>
    <property type="project" value="InterPro"/>
</dbReference>
<dbReference type="PROSITE" id="PS50987">
    <property type="entry name" value="HTH_ARSR_2"/>
    <property type="match status" value="1"/>
</dbReference>
<dbReference type="InterPro" id="IPR001845">
    <property type="entry name" value="HTH_ArsR_DNA-bd_dom"/>
</dbReference>
<keyword evidence="3" id="KW-0804">Transcription</keyword>
<dbReference type="InterPro" id="IPR036390">
    <property type="entry name" value="WH_DNA-bd_sf"/>
</dbReference>
<protein>
    <recommendedName>
        <fullName evidence="4">HTH arsR-type domain-containing protein</fullName>
    </recommendedName>
</protein>
<evidence type="ECO:0000256" key="1">
    <source>
        <dbReference type="ARBA" id="ARBA00023015"/>
    </source>
</evidence>
<keyword evidence="1" id="KW-0805">Transcription regulation</keyword>
<evidence type="ECO:0000313" key="6">
    <source>
        <dbReference type="Proteomes" id="UP000244896"/>
    </source>
</evidence>
<evidence type="ECO:0000256" key="3">
    <source>
        <dbReference type="ARBA" id="ARBA00023163"/>
    </source>
</evidence>
<dbReference type="SMART" id="SM00418">
    <property type="entry name" value="HTH_ARSR"/>
    <property type="match status" value="1"/>
</dbReference>
<dbReference type="PANTHER" id="PTHR43132:SF9">
    <property type="entry name" value="ARSR FAMILY TRANSCRIPTIONAL REGULATORY PROTEIN"/>
    <property type="match status" value="1"/>
</dbReference>
<dbReference type="Proteomes" id="UP000244896">
    <property type="component" value="Chromosome"/>
</dbReference>
<dbReference type="SUPFAM" id="SSF46785">
    <property type="entry name" value="Winged helix' DNA-binding domain"/>
    <property type="match status" value="1"/>
</dbReference>
<dbReference type="InterPro" id="IPR036388">
    <property type="entry name" value="WH-like_DNA-bd_sf"/>
</dbReference>
<dbReference type="GO" id="GO:0003677">
    <property type="term" value="F:DNA binding"/>
    <property type="evidence" value="ECO:0007669"/>
    <property type="project" value="UniProtKB-KW"/>
</dbReference>
<dbReference type="InterPro" id="IPR051011">
    <property type="entry name" value="Metal_resp_trans_reg"/>
</dbReference>
<reference evidence="5 6" key="1">
    <citation type="journal article" date="2018" name="Syst. Appl. Microbiol.">
        <title>Ereboglobus luteus gen. nov. sp. nov. from cockroach guts, and new insights into the oxygen relationship of the genera Opitutus and Didymococcus (Verrucomicrobia: Opitutaceae).</title>
        <authorList>
            <person name="Tegtmeier D."/>
            <person name="Belitz A."/>
            <person name="Radek R."/>
            <person name="Heimerl T."/>
            <person name="Brune A."/>
        </authorList>
    </citation>
    <scope>NUCLEOTIDE SEQUENCE [LARGE SCALE GENOMIC DNA]</scope>
    <source>
        <strain evidence="5 6">Ho45</strain>
    </source>
</reference>
<organism evidence="5 6">
    <name type="scientific">Ereboglobus luteus</name>
    <dbReference type="NCBI Taxonomy" id="1796921"/>
    <lineage>
        <taxon>Bacteria</taxon>
        <taxon>Pseudomonadati</taxon>
        <taxon>Verrucomicrobiota</taxon>
        <taxon>Opitutia</taxon>
        <taxon>Opitutales</taxon>
        <taxon>Opitutaceae</taxon>
        <taxon>Ereboglobus</taxon>
    </lineage>
</organism>
<feature type="domain" description="HTH arsR-type" evidence="4">
    <location>
        <begin position="1"/>
        <end position="85"/>
    </location>
</feature>
<dbReference type="PRINTS" id="PR00778">
    <property type="entry name" value="HTHARSR"/>
</dbReference>
<dbReference type="AlphaFoldDB" id="A0A2U8E6Q4"/>
<name>A0A2U8E6Q4_9BACT</name>